<proteinExistence type="predicted"/>
<comment type="caution">
    <text evidence="1">The sequence shown here is derived from an EMBL/GenBank/DDBJ whole genome shotgun (WGS) entry which is preliminary data.</text>
</comment>
<dbReference type="AlphaFoldDB" id="A0A4Z1ADH6"/>
<dbReference type="EMBL" id="RQGP01000022">
    <property type="protein sequence ID" value="TGL90701.1"/>
    <property type="molecule type" value="Genomic_DNA"/>
</dbReference>
<gene>
    <name evidence="1" type="ORF">EHQ69_12315</name>
</gene>
<sequence length="88" mass="9916">MNKNKAKLKLFLLLVAMVGCGNNSEEKCKDDAKIALRDSCFRGLITNPIIDTDNSSYDLVILSCMQHTYKLTQCRKKKGNVDLYSIVN</sequence>
<evidence type="ECO:0008006" key="3">
    <source>
        <dbReference type="Google" id="ProtNLM"/>
    </source>
</evidence>
<evidence type="ECO:0000313" key="2">
    <source>
        <dbReference type="Proteomes" id="UP000298263"/>
    </source>
</evidence>
<protein>
    <recommendedName>
        <fullName evidence="3">Lipoprotein</fullName>
    </recommendedName>
</protein>
<organism evidence="1 2">
    <name type="scientific">Leptospira congkakensis</name>
    <dbReference type="NCBI Taxonomy" id="2484932"/>
    <lineage>
        <taxon>Bacteria</taxon>
        <taxon>Pseudomonadati</taxon>
        <taxon>Spirochaetota</taxon>
        <taxon>Spirochaetia</taxon>
        <taxon>Leptospirales</taxon>
        <taxon>Leptospiraceae</taxon>
        <taxon>Leptospira</taxon>
    </lineage>
</organism>
<dbReference type="RefSeq" id="WP_135583757.1">
    <property type="nucleotide sequence ID" value="NZ_RQGO01000005.1"/>
</dbReference>
<accession>A0A4Z1ADH6</accession>
<dbReference type="Proteomes" id="UP000298263">
    <property type="component" value="Unassembled WGS sequence"/>
</dbReference>
<dbReference type="PROSITE" id="PS51257">
    <property type="entry name" value="PROKAR_LIPOPROTEIN"/>
    <property type="match status" value="1"/>
</dbReference>
<keyword evidence="2" id="KW-1185">Reference proteome</keyword>
<evidence type="ECO:0000313" key="1">
    <source>
        <dbReference type="EMBL" id="TGL90701.1"/>
    </source>
</evidence>
<reference evidence="1" key="1">
    <citation type="journal article" date="2019" name="PLoS Negl. Trop. Dis.">
        <title>Revisiting the worldwide diversity of Leptospira species in the environment.</title>
        <authorList>
            <person name="Vincent A.T."/>
            <person name="Schiettekatte O."/>
            <person name="Bourhy P."/>
            <person name="Veyrier F.J."/>
            <person name="Picardeau M."/>
        </authorList>
    </citation>
    <scope>NUCLEOTIDE SEQUENCE [LARGE SCALE GENOMIC DNA]</scope>
    <source>
        <strain evidence="1">201702422</strain>
    </source>
</reference>
<name>A0A4Z1ADH6_9LEPT</name>